<evidence type="ECO:0000313" key="2">
    <source>
        <dbReference type="Proteomes" id="UP000482960"/>
    </source>
</evidence>
<proteinExistence type="predicted"/>
<dbReference type="RefSeq" id="WP_173073656.1">
    <property type="nucleotide sequence ID" value="NZ_BAABJB010000026.1"/>
</dbReference>
<accession>A0A6V8KW13</accession>
<evidence type="ECO:0000313" key="1">
    <source>
        <dbReference type="EMBL" id="GFJ86928.1"/>
    </source>
</evidence>
<dbReference type="Proteomes" id="UP000482960">
    <property type="component" value="Unassembled WGS sequence"/>
</dbReference>
<keyword evidence="2" id="KW-1185">Reference proteome</keyword>
<comment type="caution">
    <text evidence="1">The sequence shown here is derived from an EMBL/GenBank/DDBJ whole genome shotgun (WGS) entry which is preliminary data.</text>
</comment>
<reference evidence="1 2" key="1">
    <citation type="submission" date="2020-03" db="EMBL/GenBank/DDBJ databases">
        <title>Whole genome shotgun sequence of Phytohabitans rumicis NBRC 108638.</title>
        <authorList>
            <person name="Komaki H."/>
            <person name="Tamura T."/>
        </authorList>
    </citation>
    <scope>NUCLEOTIDE SEQUENCE [LARGE SCALE GENOMIC DNA]</scope>
    <source>
        <strain evidence="1 2">NBRC 108638</strain>
    </source>
</reference>
<dbReference type="EMBL" id="BLPG01000001">
    <property type="protein sequence ID" value="GFJ86928.1"/>
    <property type="molecule type" value="Genomic_DNA"/>
</dbReference>
<gene>
    <name evidence="1" type="ORF">Prum_005700</name>
</gene>
<organism evidence="1 2">
    <name type="scientific">Phytohabitans rumicis</name>
    <dbReference type="NCBI Taxonomy" id="1076125"/>
    <lineage>
        <taxon>Bacteria</taxon>
        <taxon>Bacillati</taxon>
        <taxon>Actinomycetota</taxon>
        <taxon>Actinomycetes</taxon>
        <taxon>Micromonosporales</taxon>
        <taxon>Micromonosporaceae</taxon>
    </lineage>
</organism>
<protein>
    <submittedName>
        <fullName evidence="1">Uncharacterized protein</fullName>
    </submittedName>
</protein>
<dbReference type="AlphaFoldDB" id="A0A6V8KW13"/>
<name>A0A6V8KW13_9ACTN</name>
<sequence>MVVWLALAFTQSRFGRLSEATRHQVLAILDAGGDLDRWQAAGPGAVRRRAAVLEKVRAQVEGAQPAPRKVRLRRRPRSSLSVGQVLAYRTRNGRMHLMRVAALIDMRDCGMQPAIQFMEYAEAALPDPQLLGSIPDRRRHPKWKKVELWIIDDTPQQRDHVGIQAVGFRSEADALEVRDPKSASTWAELAAYLETRDQPPT</sequence>
<reference evidence="1 2" key="2">
    <citation type="submission" date="2020-03" db="EMBL/GenBank/DDBJ databases">
        <authorList>
            <person name="Ichikawa N."/>
            <person name="Kimura A."/>
            <person name="Kitahashi Y."/>
            <person name="Uohara A."/>
        </authorList>
    </citation>
    <scope>NUCLEOTIDE SEQUENCE [LARGE SCALE GENOMIC DNA]</scope>
    <source>
        <strain evidence="1 2">NBRC 108638</strain>
    </source>
</reference>